<reference evidence="3" key="1">
    <citation type="journal article" date="2013" name="Nat. Commun.">
        <title>Whole-genome sequencing of Oryza brachyantha reveals mechanisms underlying Oryza genome evolution.</title>
        <authorList>
            <person name="Chen J."/>
            <person name="Huang Q."/>
            <person name="Gao D."/>
            <person name="Wang J."/>
            <person name="Lang Y."/>
            <person name="Liu T."/>
            <person name="Li B."/>
            <person name="Bai Z."/>
            <person name="Luis Goicoechea J."/>
            <person name="Liang C."/>
            <person name="Chen C."/>
            <person name="Zhang W."/>
            <person name="Sun S."/>
            <person name="Liao Y."/>
            <person name="Zhang X."/>
            <person name="Yang L."/>
            <person name="Song C."/>
            <person name="Wang M."/>
            <person name="Shi J."/>
            <person name="Liu G."/>
            <person name="Liu J."/>
            <person name="Zhou H."/>
            <person name="Zhou W."/>
            <person name="Yu Q."/>
            <person name="An N."/>
            <person name="Chen Y."/>
            <person name="Cai Q."/>
            <person name="Wang B."/>
            <person name="Liu B."/>
            <person name="Min J."/>
            <person name="Huang Y."/>
            <person name="Wu H."/>
            <person name="Li Z."/>
            <person name="Zhang Y."/>
            <person name="Yin Y."/>
            <person name="Song W."/>
            <person name="Jiang J."/>
            <person name="Jackson S.A."/>
            <person name="Wing R.A."/>
            <person name="Wang J."/>
            <person name="Chen M."/>
        </authorList>
    </citation>
    <scope>NUCLEOTIDE SEQUENCE [LARGE SCALE GENOMIC DNA]</scope>
    <source>
        <strain evidence="3">cv. IRGC 101232</strain>
    </source>
</reference>
<dbReference type="InterPro" id="IPR011009">
    <property type="entry name" value="Kinase-like_dom_sf"/>
</dbReference>
<organism evidence="3">
    <name type="scientific">Oryza brachyantha</name>
    <name type="common">malo sina</name>
    <dbReference type="NCBI Taxonomy" id="4533"/>
    <lineage>
        <taxon>Eukaryota</taxon>
        <taxon>Viridiplantae</taxon>
        <taxon>Streptophyta</taxon>
        <taxon>Embryophyta</taxon>
        <taxon>Tracheophyta</taxon>
        <taxon>Spermatophyta</taxon>
        <taxon>Magnoliopsida</taxon>
        <taxon>Liliopsida</taxon>
        <taxon>Poales</taxon>
        <taxon>Poaceae</taxon>
        <taxon>BOP clade</taxon>
        <taxon>Oryzoideae</taxon>
        <taxon>Oryzeae</taxon>
        <taxon>Oryzinae</taxon>
        <taxon>Oryza</taxon>
    </lineage>
</organism>
<feature type="region of interest" description="Disordered" evidence="1">
    <location>
        <begin position="44"/>
        <end position="116"/>
    </location>
</feature>
<evidence type="ECO:0000313" key="4">
    <source>
        <dbReference type="Proteomes" id="UP000006038"/>
    </source>
</evidence>
<keyword evidence="2" id="KW-0732">Signal</keyword>
<sequence length="116" mass="12665">MWALGCVMAELLTGRLLFTLSETAEEHYLDLLDLRDCDVASKDSPAFGGLREGADGGGGAGAPGEEKGWSRVRGREEEAWEPRGREEKKRGREEEKHGVEGRIRAEGREAAPGGRK</sequence>
<feature type="chain" id="PRO_5003774448" description="Protein kinase domain-containing protein" evidence="2">
    <location>
        <begin position="24"/>
        <end position="116"/>
    </location>
</feature>
<dbReference type="STRING" id="4533.J3N0Z0"/>
<evidence type="ECO:0000256" key="2">
    <source>
        <dbReference type="SAM" id="SignalP"/>
    </source>
</evidence>
<keyword evidence="4" id="KW-1185">Reference proteome</keyword>
<name>J3N0Z0_ORYBR</name>
<evidence type="ECO:0000313" key="3">
    <source>
        <dbReference type="EnsemblPlants" id="OB10G11880.1"/>
    </source>
</evidence>
<dbReference type="AlphaFoldDB" id="J3N0Z0"/>
<feature type="compositionally biased region" description="Basic and acidic residues" evidence="1">
    <location>
        <begin position="64"/>
        <end position="109"/>
    </location>
</feature>
<dbReference type="Proteomes" id="UP000006038">
    <property type="component" value="Chromosome 10"/>
</dbReference>
<evidence type="ECO:0000256" key="1">
    <source>
        <dbReference type="SAM" id="MobiDB-lite"/>
    </source>
</evidence>
<proteinExistence type="predicted"/>
<dbReference type="EnsemblPlants" id="OB10G11880.1">
    <property type="protein sequence ID" value="OB10G11880.1"/>
    <property type="gene ID" value="OB10G11880"/>
</dbReference>
<dbReference type="Gramene" id="OB10G11880.1">
    <property type="protein sequence ID" value="OB10G11880.1"/>
    <property type="gene ID" value="OB10G11880"/>
</dbReference>
<accession>J3N0Z0</accession>
<dbReference type="SUPFAM" id="SSF56112">
    <property type="entry name" value="Protein kinase-like (PK-like)"/>
    <property type="match status" value="1"/>
</dbReference>
<reference evidence="3" key="2">
    <citation type="submission" date="2013-04" db="UniProtKB">
        <authorList>
            <consortium name="EnsemblPlants"/>
        </authorList>
    </citation>
    <scope>IDENTIFICATION</scope>
</reference>
<dbReference type="HOGENOM" id="CLU_2100660_0_0_1"/>
<dbReference type="Gene3D" id="1.10.510.10">
    <property type="entry name" value="Transferase(Phosphotransferase) domain 1"/>
    <property type="match status" value="1"/>
</dbReference>
<protein>
    <recommendedName>
        <fullName evidence="5">Protein kinase domain-containing protein</fullName>
    </recommendedName>
</protein>
<evidence type="ECO:0008006" key="5">
    <source>
        <dbReference type="Google" id="ProtNLM"/>
    </source>
</evidence>
<feature type="signal peptide" evidence="2">
    <location>
        <begin position="1"/>
        <end position="23"/>
    </location>
</feature>